<evidence type="ECO:0000259" key="3">
    <source>
        <dbReference type="PROSITE" id="PS50801"/>
    </source>
</evidence>
<dbReference type="PANTHER" id="PTHR33495:SF2">
    <property type="entry name" value="ANTI-SIGMA FACTOR ANTAGONIST TM_1081-RELATED"/>
    <property type="match status" value="1"/>
</dbReference>
<evidence type="ECO:0000313" key="4">
    <source>
        <dbReference type="EMBL" id="MBD2570471.1"/>
    </source>
</evidence>
<dbReference type="Proteomes" id="UP000640531">
    <property type="component" value="Unassembled WGS sequence"/>
</dbReference>
<comment type="similarity">
    <text evidence="1 2">Belongs to the anti-sigma-factor antagonist family.</text>
</comment>
<evidence type="ECO:0000256" key="2">
    <source>
        <dbReference type="RuleBase" id="RU003749"/>
    </source>
</evidence>
<dbReference type="PANTHER" id="PTHR33495">
    <property type="entry name" value="ANTI-SIGMA FACTOR ANTAGONIST TM_1081-RELATED-RELATED"/>
    <property type="match status" value="1"/>
</dbReference>
<dbReference type="EMBL" id="JACJST010000025">
    <property type="protein sequence ID" value="MBD2570471.1"/>
    <property type="molecule type" value="Genomic_DNA"/>
</dbReference>
<dbReference type="Gene3D" id="3.30.750.24">
    <property type="entry name" value="STAS domain"/>
    <property type="match status" value="1"/>
</dbReference>
<keyword evidence="5" id="KW-1185">Reference proteome</keyword>
<protein>
    <recommendedName>
        <fullName evidence="2">Anti-sigma factor antagonist</fullName>
    </recommendedName>
</protein>
<dbReference type="InterPro" id="IPR036513">
    <property type="entry name" value="STAS_dom_sf"/>
</dbReference>
<evidence type="ECO:0000256" key="1">
    <source>
        <dbReference type="ARBA" id="ARBA00009013"/>
    </source>
</evidence>
<feature type="domain" description="STAS" evidence="3">
    <location>
        <begin position="17"/>
        <end position="113"/>
    </location>
</feature>
<gene>
    <name evidence="4" type="ORF">H6G59_21750</name>
</gene>
<accession>A0ABR8FKY2</accession>
<evidence type="ECO:0000313" key="5">
    <source>
        <dbReference type="Proteomes" id="UP000640531"/>
    </source>
</evidence>
<dbReference type="PROSITE" id="PS50801">
    <property type="entry name" value="STAS"/>
    <property type="match status" value="1"/>
</dbReference>
<organism evidence="4 5">
    <name type="scientific">Anabaena lutea FACHB-196</name>
    <dbReference type="NCBI Taxonomy" id="2692881"/>
    <lineage>
        <taxon>Bacteria</taxon>
        <taxon>Bacillati</taxon>
        <taxon>Cyanobacteriota</taxon>
        <taxon>Cyanophyceae</taxon>
        <taxon>Nostocales</taxon>
        <taxon>Nostocaceae</taxon>
        <taxon>Anabaena</taxon>
    </lineage>
</organism>
<comment type="caution">
    <text evidence="4">The sequence shown here is derived from an EMBL/GenBank/DDBJ whole genome shotgun (WGS) entry which is preliminary data.</text>
</comment>
<dbReference type="InterPro" id="IPR003658">
    <property type="entry name" value="Anti-sigma_ant"/>
</dbReference>
<name>A0ABR8FKY2_9NOST</name>
<proteinExistence type="inferred from homology"/>
<sequence>MSLQIHVENTNSTTLCLALDGKLDTLTATDLDTSIQKSLTPNIQTLILNLQNLSFISSAGLRVLAKARKTMKSREGKVYFTHPTPQVQKVFDIVKAVPLSEVFANTQELDAYLTAMQAGVNQENNS</sequence>
<dbReference type="NCBIfam" id="TIGR00377">
    <property type="entry name" value="ant_ant_sig"/>
    <property type="match status" value="1"/>
</dbReference>
<dbReference type="SUPFAM" id="SSF52091">
    <property type="entry name" value="SpoIIaa-like"/>
    <property type="match status" value="1"/>
</dbReference>
<dbReference type="CDD" id="cd07043">
    <property type="entry name" value="STAS_anti-anti-sigma_factors"/>
    <property type="match status" value="1"/>
</dbReference>
<dbReference type="RefSeq" id="WP_190718388.1">
    <property type="nucleotide sequence ID" value="NZ_JACJST010000025.1"/>
</dbReference>
<reference evidence="4 5" key="1">
    <citation type="journal article" date="2020" name="ISME J.">
        <title>Comparative genomics reveals insights into cyanobacterial evolution and habitat adaptation.</title>
        <authorList>
            <person name="Chen M.Y."/>
            <person name="Teng W.K."/>
            <person name="Zhao L."/>
            <person name="Hu C.X."/>
            <person name="Zhou Y.K."/>
            <person name="Han B.P."/>
            <person name="Song L.R."/>
            <person name="Shu W.S."/>
        </authorList>
    </citation>
    <scope>NUCLEOTIDE SEQUENCE [LARGE SCALE GENOMIC DNA]</scope>
    <source>
        <strain evidence="4 5">FACHB-196</strain>
    </source>
</reference>
<dbReference type="InterPro" id="IPR002645">
    <property type="entry name" value="STAS_dom"/>
</dbReference>
<dbReference type="Pfam" id="PF01740">
    <property type="entry name" value="STAS"/>
    <property type="match status" value="1"/>
</dbReference>